<dbReference type="InterPro" id="IPR001138">
    <property type="entry name" value="Zn2Cys6_DnaBD"/>
</dbReference>
<dbReference type="CDD" id="cd00067">
    <property type="entry name" value="GAL4"/>
    <property type="match status" value="1"/>
</dbReference>
<feature type="compositionally biased region" description="Low complexity" evidence="3">
    <location>
        <begin position="84"/>
        <end position="111"/>
    </location>
</feature>
<evidence type="ECO:0000259" key="4">
    <source>
        <dbReference type="PROSITE" id="PS00463"/>
    </source>
</evidence>
<name>A0A0A1V815_9HYPO</name>
<evidence type="ECO:0000256" key="2">
    <source>
        <dbReference type="ARBA" id="ARBA00023242"/>
    </source>
</evidence>
<organism evidence="5 6">
    <name type="scientific">Metarhizium robertsii</name>
    <dbReference type="NCBI Taxonomy" id="568076"/>
    <lineage>
        <taxon>Eukaryota</taxon>
        <taxon>Fungi</taxon>
        <taxon>Dikarya</taxon>
        <taxon>Ascomycota</taxon>
        <taxon>Pezizomycotina</taxon>
        <taxon>Sordariomycetes</taxon>
        <taxon>Hypocreomycetidae</taxon>
        <taxon>Hypocreales</taxon>
        <taxon>Clavicipitaceae</taxon>
        <taxon>Metarhizium</taxon>
    </lineage>
</organism>
<dbReference type="GO" id="GO:0000981">
    <property type="term" value="F:DNA-binding transcription factor activity, RNA polymerase II-specific"/>
    <property type="evidence" value="ECO:0007669"/>
    <property type="project" value="InterPro"/>
</dbReference>
<dbReference type="GO" id="GO:0000976">
    <property type="term" value="F:transcription cis-regulatory region binding"/>
    <property type="evidence" value="ECO:0007669"/>
    <property type="project" value="TreeGrafter"/>
</dbReference>
<dbReference type="AlphaFoldDB" id="A0A0A1V815"/>
<proteinExistence type="predicted"/>
<dbReference type="InterPro" id="IPR036864">
    <property type="entry name" value="Zn2-C6_fun-type_DNA-bd_sf"/>
</dbReference>
<feature type="region of interest" description="Disordered" evidence="3">
    <location>
        <begin position="70"/>
        <end position="116"/>
    </location>
</feature>
<dbReference type="SUPFAM" id="SSF57701">
    <property type="entry name" value="Zn2/Cys6 DNA-binding domain"/>
    <property type="match status" value="1"/>
</dbReference>
<keyword evidence="2" id="KW-0539">Nucleus</keyword>
<sequence>MVKPDPDARPEALAPVRQRKWHSRVFTGCINCRRRHVKCDEGAPSCSNCTRLNLPCNFDRKFVFKAVRHAGTPGPKADKRAKVAAASSEPRASSRSDSASSGEDGSDETSAQESSSIDGVAVMSTMSPAGSKTPPSSLSFISEDFACNYKHARFPVKGQYMASPVYWCEATDVPRQIGFNDNFYLRHFLETVSSYLIIYDTPANSNPYRQLPGLMSNSGLLRDVMKAFGAMHIAGLPETRNRQVHHSAAVKAYGNVVTQLRDTVAFNQGHPTLELLATTLLLCMFEKISSNDASWRIHLAGAAQIFQSLYSPRVGPPSSPTAKSSGMELSSVSHTLPLRRFLVSLMAYLDVAASLATGDGPFIQGDYWETFGGGWEYNMGVPSFATVRSPTDRTMAQIRQSWSRIMSIQTDISKFVKMERGGLAQHQKDMYYNDLSYRLRNWQESAPDIYLRLHQLDSMPADATPEEFETLTAASCIQIYSLSCAVHLETVKARRIGNAATDPTVAATVSRILTLILGFQSGINQLAVLWPLLTAGIATVDPGQQQSIRERLAAMRGFGFKVGASSSPVSPIPSTNGVVSV</sequence>
<dbReference type="Pfam" id="PF11951">
    <property type="entry name" value="Fungal_trans_2"/>
    <property type="match status" value="1"/>
</dbReference>
<dbReference type="GO" id="GO:0005634">
    <property type="term" value="C:nucleus"/>
    <property type="evidence" value="ECO:0007669"/>
    <property type="project" value="UniProtKB-SubCell"/>
</dbReference>
<dbReference type="eggNOG" id="ENOG502SMQX">
    <property type="taxonomic scope" value="Eukaryota"/>
</dbReference>
<dbReference type="OrthoDB" id="4936229at2759"/>
<evidence type="ECO:0000256" key="1">
    <source>
        <dbReference type="ARBA" id="ARBA00004123"/>
    </source>
</evidence>
<dbReference type="HOGENOM" id="CLU_025458_0_0_1"/>
<protein>
    <submittedName>
        <fullName evidence="5">Zn(2)-Cys(6) zinc finger domain protein</fullName>
    </submittedName>
</protein>
<dbReference type="PANTHER" id="PTHR37534:SF41">
    <property type="entry name" value="SFGA"/>
    <property type="match status" value="1"/>
</dbReference>
<dbReference type="SMART" id="SM00066">
    <property type="entry name" value="GAL4"/>
    <property type="match status" value="1"/>
</dbReference>
<reference evidence="5 6" key="1">
    <citation type="submission" date="2014-02" db="EMBL/GenBank/DDBJ databases">
        <title>The genome sequence of the entomopathogenic fungus Metarhizium robertsii ARSEF 2575.</title>
        <authorList>
            <person name="Giuliano Garisto Donzelli B."/>
            <person name="Roe B.A."/>
            <person name="Macmil S.L."/>
            <person name="Krasnoff S.B."/>
            <person name="Gibson D.M."/>
        </authorList>
    </citation>
    <scope>NUCLEOTIDE SEQUENCE [LARGE SCALE GENOMIC DNA]</scope>
    <source>
        <strain evidence="5 6">ARSEF 2575</strain>
    </source>
</reference>
<comment type="caution">
    <text evidence="5">The sequence shown here is derived from an EMBL/GenBank/DDBJ whole genome shotgun (WGS) entry which is preliminary data.</text>
</comment>
<dbReference type="PROSITE" id="PS00463">
    <property type="entry name" value="ZN2_CY6_FUNGAL_1"/>
    <property type="match status" value="1"/>
</dbReference>
<dbReference type="Gene3D" id="4.10.240.10">
    <property type="entry name" value="Zn(2)-C6 fungal-type DNA-binding domain"/>
    <property type="match status" value="1"/>
</dbReference>
<gene>
    <name evidence="5" type="ORF">X797_001100</name>
</gene>
<feature type="domain" description="Zn(2)-C6 fungal-type" evidence="4">
    <location>
        <begin position="28"/>
        <end position="56"/>
    </location>
</feature>
<dbReference type="GO" id="GO:0008270">
    <property type="term" value="F:zinc ion binding"/>
    <property type="evidence" value="ECO:0007669"/>
    <property type="project" value="InterPro"/>
</dbReference>
<dbReference type="Pfam" id="PF00172">
    <property type="entry name" value="Zn_clus"/>
    <property type="match status" value="1"/>
</dbReference>
<dbReference type="PANTHER" id="PTHR37534">
    <property type="entry name" value="TRANSCRIPTIONAL ACTIVATOR PROTEIN UGA3"/>
    <property type="match status" value="1"/>
</dbReference>
<dbReference type="GO" id="GO:0045944">
    <property type="term" value="P:positive regulation of transcription by RNA polymerase II"/>
    <property type="evidence" value="ECO:0007669"/>
    <property type="project" value="TreeGrafter"/>
</dbReference>
<dbReference type="EMBL" id="JELW01000001">
    <property type="protein sequence ID" value="EXV06382.1"/>
    <property type="molecule type" value="Genomic_DNA"/>
</dbReference>
<accession>A0A0A1V815</accession>
<evidence type="ECO:0000256" key="3">
    <source>
        <dbReference type="SAM" id="MobiDB-lite"/>
    </source>
</evidence>
<dbReference type="InterPro" id="IPR021858">
    <property type="entry name" value="Fun_TF"/>
</dbReference>
<comment type="subcellular location">
    <subcellularLocation>
        <location evidence="1">Nucleus</location>
    </subcellularLocation>
</comment>
<evidence type="ECO:0000313" key="6">
    <source>
        <dbReference type="Proteomes" id="UP000030151"/>
    </source>
</evidence>
<dbReference type="Proteomes" id="UP000030151">
    <property type="component" value="Unassembled WGS sequence"/>
</dbReference>
<evidence type="ECO:0000313" key="5">
    <source>
        <dbReference type="EMBL" id="EXV06382.1"/>
    </source>
</evidence>